<gene>
    <name evidence="2" type="ORF">NCGR_LOCUS48646</name>
</gene>
<feature type="compositionally biased region" description="Low complexity" evidence="1">
    <location>
        <begin position="194"/>
        <end position="205"/>
    </location>
</feature>
<comment type="caution">
    <text evidence="2">The sequence shown here is derived from an EMBL/GenBank/DDBJ whole genome shotgun (WGS) entry which is preliminary data.</text>
</comment>
<sequence length="215" mass="23114">MSLSALPLLMKLDDDNLAVKTTSSCSAAEQPPVDSVKEQRISDDSCKASTHRHVLDLRALAEDLNVPQLGEVEISLEHLLLTSKLIITWECKYLKAYKKRLAHLVAAASEGVGGIEEAGVCRDVVLGAVAEREGELSVAARRDAVTPCRPFLELPPSGRRPEAERALGFRPRPEASLVAGQGQGQGVRGRRRPPLLAGRSWSSRRAGGGLRLSGP</sequence>
<dbReference type="EMBL" id="CAJGYO010000013">
    <property type="protein sequence ID" value="CAD6265341.1"/>
    <property type="molecule type" value="Genomic_DNA"/>
</dbReference>
<evidence type="ECO:0000256" key="1">
    <source>
        <dbReference type="SAM" id="MobiDB-lite"/>
    </source>
</evidence>
<dbReference type="Proteomes" id="UP000604825">
    <property type="component" value="Unassembled WGS sequence"/>
</dbReference>
<feature type="compositionally biased region" description="Gly residues" evidence="1">
    <location>
        <begin position="206"/>
        <end position="215"/>
    </location>
</feature>
<feature type="region of interest" description="Disordered" evidence="1">
    <location>
        <begin position="170"/>
        <end position="215"/>
    </location>
</feature>
<proteinExistence type="predicted"/>
<name>A0A811R5K6_9POAL</name>
<keyword evidence="3" id="KW-1185">Reference proteome</keyword>
<accession>A0A811R5K6</accession>
<reference evidence="2" key="1">
    <citation type="submission" date="2020-10" db="EMBL/GenBank/DDBJ databases">
        <authorList>
            <person name="Han B."/>
            <person name="Lu T."/>
            <person name="Zhao Q."/>
            <person name="Huang X."/>
            <person name="Zhao Y."/>
        </authorList>
    </citation>
    <scope>NUCLEOTIDE SEQUENCE</scope>
</reference>
<evidence type="ECO:0000313" key="2">
    <source>
        <dbReference type="EMBL" id="CAD6265341.1"/>
    </source>
</evidence>
<protein>
    <submittedName>
        <fullName evidence="2">Uncharacterized protein</fullName>
    </submittedName>
</protein>
<dbReference type="AlphaFoldDB" id="A0A811R5K6"/>
<evidence type="ECO:0000313" key="3">
    <source>
        <dbReference type="Proteomes" id="UP000604825"/>
    </source>
</evidence>
<organism evidence="2 3">
    <name type="scientific">Miscanthus lutarioriparius</name>
    <dbReference type="NCBI Taxonomy" id="422564"/>
    <lineage>
        <taxon>Eukaryota</taxon>
        <taxon>Viridiplantae</taxon>
        <taxon>Streptophyta</taxon>
        <taxon>Embryophyta</taxon>
        <taxon>Tracheophyta</taxon>
        <taxon>Spermatophyta</taxon>
        <taxon>Magnoliopsida</taxon>
        <taxon>Liliopsida</taxon>
        <taxon>Poales</taxon>
        <taxon>Poaceae</taxon>
        <taxon>PACMAD clade</taxon>
        <taxon>Panicoideae</taxon>
        <taxon>Andropogonodae</taxon>
        <taxon>Andropogoneae</taxon>
        <taxon>Saccharinae</taxon>
        <taxon>Miscanthus</taxon>
    </lineage>
</organism>